<name>A0A2J8TH96_PONAB</name>
<gene>
    <name evidence="2" type="ORF">CR201_G0035119</name>
</gene>
<dbReference type="AlphaFoldDB" id="A0A2J8TH96"/>
<sequence>MGSKCCKGGPDEDDVERQRRRKGLDDSVLVEDVGAETDTSAAAGPVEGLCHPGAGDGQAPVLHPHVAVPAMLPPNVQCSLLVPGPREQPCLPD</sequence>
<organism evidence="2">
    <name type="scientific">Pongo abelii</name>
    <name type="common">Sumatran orangutan</name>
    <name type="synonym">Pongo pygmaeus abelii</name>
    <dbReference type="NCBI Taxonomy" id="9601"/>
    <lineage>
        <taxon>Eukaryota</taxon>
        <taxon>Metazoa</taxon>
        <taxon>Chordata</taxon>
        <taxon>Craniata</taxon>
        <taxon>Vertebrata</taxon>
        <taxon>Euteleostomi</taxon>
        <taxon>Mammalia</taxon>
        <taxon>Eutheria</taxon>
        <taxon>Euarchontoglires</taxon>
        <taxon>Primates</taxon>
        <taxon>Haplorrhini</taxon>
        <taxon>Catarrhini</taxon>
        <taxon>Hominidae</taxon>
        <taxon>Pongo</taxon>
    </lineage>
</organism>
<proteinExistence type="predicted"/>
<evidence type="ECO:0000313" key="2">
    <source>
        <dbReference type="EMBL" id="PNJ32416.1"/>
    </source>
</evidence>
<dbReference type="EMBL" id="NDHI03003498">
    <property type="protein sequence ID" value="PNJ32416.1"/>
    <property type="molecule type" value="Genomic_DNA"/>
</dbReference>
<comment type="caution">
    <text evidence="2">The sequence shown here is derived from an EMBL/GenBank/DDBJ whole genome shotgun (WGS) entry which is preliminary data.</text>
</comment>
<accession>A0A2J8TH96</accession>
<feature type="region of interest" description="Disordered" evidence="1">
    <location>
        <begin position="1"/>
        <end position="27"/>
    </location>
</feature>
<reference evidence="2" key="1">
    <citation type="submission" date="2017-12" db="EMBL/GenBank/DDBJ databases">
        <title>High-resolution comparative analysis of great ape genomes.</title>
        <authorList>
            <person name="Pollen A."/>
            <person name="Hastie A."/>
            <person name="Hormozdiari F."/>
            <person name="Dougherty M."/>
            <person name="Liu R."/>
            <person name="Chaisson M."/>
            <person name="Hoppe E."/>
            <person name="Hill C."/>
            <person name="Pang A."/>
            <person name="Hillier L."/>
            <person name="Baker C."/>
            <person name="Armstrong J."/>
            <person name="Shendure J."/>
            <person name="Paten B."/>
            <person name="Wilson R."/>
            <person name="Chao H."/>
            <person name="Schneider V."/>
            <person name="Ventura M."/>
            <person name="Kronenberg Z."/>
            <person name="Murali S."/>
            <person name="Gordon D."/>
            <person name="Cantsilieris S."/>
            <person name="Munson K."/>
            <person name="Nelson B."/>
            <person name="Raja A."/>
            <person name="Underwood J."/>
            <person name="Diekhans M."/>
            <person name="Fiddes I."/>
            <person name="Haussler D."/>
            <person name="Eichler E."/>
        </authorList>
    </citation>
    <scope>NUCLEOTIDE SEQUENCE [LARGE SCALE GENOMIC DNA]</scope>
    <source>
        <strain evidence="2">Susie</strain>
    </source>
</reference>
<evidence type="ECO:0000256" key="1">
    <source>
        <dbReference type="SAM" id="MobiDB-lite"/>
    </source>
</evidence>
<protein>
    <submittedName>
        <fullName evidence="2">IQCF3 isoform 8</fullName>
    </submittedName>
</protein>